<evidence type="ECO:0000313" key="1">
    <source>
        <dbReference type="EMBL" id="MBF9142574.1"/>
    </source>
</evidence>
<protein>
    <recommendedName>
        <fullName evidence="3">Lipoprotein</fullName>
    </recommendedName>
</protein>
<reference evidence="1 2" key="1">
    <citation type="submission" date="2020-11" db="EMBL/GenBank/DDBJ databases">
        <authorList>
            <person name="Kim M.K."/>
        </authorList>
    </citation>
    <scope>NUCLEOTIDE SEQUENCE [LARGE SCALE GENOMIC DNA]</scope>
    <source>
        <strain evidence="1 2">BT439</strain>
    </source>
</reference>
<dbReference type="AlphaFoldDB" id="A0A931FNE7"/>
<evidence type="ECO:0000313" key="2">
    <source>
        <dbReference type="Proteomes" id="UP000645610"/>
    </source>
</evidence>
<keyword evidence="2" id="KW-1185">Reference proteome</keyword>
<sequence>MLRTFSALGLAALLAGTLLGCKKHCADPQPACYSGAVVASTCMLGMLVDVDPAYPIGAKAYSVYGNRFLGNNVVAVSNTGSLPRLNRVGQRLHFTYTSAQTNPGMVCLAADGTTTPVPFVTLSNVSTLSCDSVQAR</sequence>
<proteinExistence type="predicted"/>
<comment type="caution">
    <text evidence="1">The sequence shown here is derived from an EMBL/GenBank/DDBJ whole genome shotgun (WGS) entry which is preliminary data.</text>
</comment>
<dbReference type="RefSeq" id="WP_196286926.1">
    <property type="nucleotide sequence ID" value="NZ_JADQDP010000003.1"/>
</dbReference>
<organism evidence="1 2">
    <name type="scientific">Hymenobacter properus</name>
    <dbReference type="NCBI Taxonomy" id="2791026"/>
    <lineage>
        <taxon>Bacteria</taxon>
        <taxon>Pseudomonadati</taxon>
        <taxon>Bacteroidota</taxon>
        <taxon>Cytophagia</taxon>
        <taxon>Cytophagales</taxon>
        <taxon>Hymenobacteraceae</taxon>
        <taxon>Hymenobacter</taxon>
    </lineage>
</organism>
<name>A0A931FNE7_9BACT</name>
<dbReference type="Proteomes" id="UP000645610">
    <property type="component" value="Unassembled WGS sequence"/>
</dbReference>
<accession>A0A931FNE7</accession>
<evidence type="ECO:0008006" key="3">
    <source>
        <dbReference type="Google" id="ProtNLM"/>
    </source>
</evidence>
<dbReference type="PROSITE" id="PS51257">
    <property type="entry name" value="PROKAR_LIPOPROTEIN"/>
    <property type="match status" value="1"/>
</dbReference>
<dbReference type="EMBL" id="JADQDP010000003">
    <property type="protein sequence ID" value="MBF9142574.1"/>
    <property type="molecule type" value="Genomic_DNA"/>
</dbReference>
<gene>
    <name evidence="1" type="ORF">I2I01_13070</name>
</gene>